<dbReference type="KEGG" id="cni:Calni_1156"/>
<accession>E4TIL7</accession>
<evidence type="ECO:0000313" key="7">
    <source>
        <dbReference type="EMBL" id="ADR19065.1"/>
    </source>
</evidence>
<keyword evidence="3 6" id="KW-0812">Transmembrane</keyword>
<feature type="transmembrane region" description="Helical" evidence="6">
    <location>
        <begin position="183"/>
        <end position="203"/>
    </location>
</feature>
<dbReference type="PANTHER" id="PTHR30250">
    <property type="entry name" value="PST FAMILY PREDICTED COLANIC ACID TRANSPORTER"/>
    <property type="match status" value="1"/>
</dbReference>
<feature type="transmembrane region" description="Helical" evidence="6">
    <location>
        <begin position="153"/>
        <end position="177"/>
    </location>
</feature>
<feature type="transmembrane region" description="Helical" evidence="6">
    <location>
        <begin position="310"/>
        <end position="331"/>
    </location>
</feature>
<evidence type="ECO:0000256" key="2">
    <source>
        <dbReference type="ARBA" id="ARBA00022475"/>
    </source>
</evidence>
<dbReference type="OrthoDB" id="653189at2"/>
<gene>
    <name evidence="7" type="ordered locus">Calni_1156</name>
</gene>
<feature type="transmembrane region" description="Helical" evidence="6">
    <location>
        <begin position="120"/>
        <end position="141"/>
    </location>
</feature>
<feature type="transmembrane region" description="Helical" evidence="6">
    <location>
        <begin position="401"/>
        <end position="420"/>
    </location>
</feature>
<reference evidence="7 8" key="2">
    <citation type="journal article" date="2011" name="Stand. Genomic Sci.">
        <title>Complete genome sequence of Calditerrivibrio nitroreducens type strain (Yu37-1).</title>
        <authorList>
            <person name="Pitluck S."/>
            <person name="Sikorski J."/>
            <person name="Zeytun A."/>
            <person name="Lapidus A."/>
            <person name="Nolan M."/>
            <person name="Lucas S."/>
            <person name="Hammon N."/>
            <person name="Deshpande S."/>
            <person name="Cheng J.F."/>
            <person name="Tapia R."/>
            <person name="Han C."/>
            <person name="Goodwin L."/>
            <person name="Liolios K."/>
            <person name="Pagani I."/>
            <person name="Ivanova N."/>
            <person name="Mavromatis K."/>
            <person name="Pati A."/>
            <person name="Chen A."/>
            <person name="Palaniappan K."/>
            <person name="Hauser L."/>
            <person name="Chang Y.J."/>
            <person name="Jeffries C.D."/>
            <person name="Detter J.C."/>
            <person name="Brambilla E."/>
            <person name="Djao O.D."/>
            <person name="Rohde M."/>
            <person name="Spring S."/>
            <person name="Goker M."/>
            <person name="Woyke T."/>
            <person name="Bristow J."/>
            <person name="Eisen J.A."/>
            <person name="Markowitz V."/>
            <person name="Hugenholtz P."/>
            <person name="Kyrpides N.C."/>
            <person name="Klenk H.P."/>
            <person name="Land M."/>
        </authorList>
    </citation>
    <scope>NUCLEOTIDE SEQUENCE [LARGE SCALE GENOMIC DNA]</scope>
    <source>
        <strain evidence="8">DSM 19672 / NBRC 101217 / Yu37-1</strain>
    </source>
</reference>
<dbReference type="GO" id="GO:0005886">
    <property type="term" value="C:plasma membrane"/>
    <property type="evidence" value="ECO:0007669"/>
    <property type="project" value="UniProtKB-SubCell"/>
</dbReference>
<feature type="transmembrane region" description="Helical" evidence="6">
    <location>
        <begin position="7"/>
        <end position="27"/>
    </location>
</feature>
<name>E4TIL7_CALNY</name>
<dbReference type="STRING" id="768670.Calni_1156"/>
<dbReference type="AlphaFoldDB" id="E4TIL7"/>
<keyword evidence="5 6" id="KW-0472">Membrane</keyword>
<dbReference type="RefSeq" id="WP_013451277.1">
    <property type="nucleotide sequence ID" value="NC_014758.1"/>
</dbReference>
<feature type="transmembrane region" description="Helical" evidence="6">
    <location>
        <begin position="464"/>
        <end position="485"/>
    </location>
</feature>
<keyword evidence="8" id="KW-1185">Reference proteome</keyword>
<organism evidence="7 8">
    <name type="scientific">Calditerrivibrio nitroreducens (strain DSM 19672 / NBRC 101217 / Yu37-1)</name>
    <dbReference type="NCBI Taxonomy" id="768670"/>
    <lineage>
        <taxon>Bacteria</taxon>
        <taxon>Pseudomonadati</taxon>
        <taxon>Deferribacterota</taxon>
        <taxon>Deferribacteres</taxon>
        <taxon>Deferribacterales</taxon>
        <taxon>Calditerrivibrionaceae</taxon>
    </lineage>
</organism>
<dbReference type="eggNOG" id="COG2244">
    <property type="taxonomic scope" value="Bacteria"/>
</dbReference>
<evidence type="ECO:0000256" key="1">
    <source>
        <dbReference type="ARBA" id="ARBA00004651"/>
    </source>
</evidence>
<proteinExistence type="predicted"/>
<evidence type="ECO:0000256" key="6">
    <source>
        <dbReference type="SAM" id="Phobius"/>
    </source>
</evidence>
<evidence type="ECO:0000256" key="3">
    <source>
        <dbReference type="ARBA" id="ARBA00022692"/>
    </source>
</evidence>
<feature type="transmembrane region" description="Helical" evidence="6">
    <location>
        <begin position="440"/>
        <end position="458"/>
    </location>
</feature>
<dbReference type="Pfam" id="PF01943">
    <property type="entry name" value="Polysacc_synt"/>
    <property type="match status" value="1"/>
</dbReference>
<dbReference type="InterPro" id="IPR002797">
    <property type="entry name" value="Polysacc_synth"/>
</dbReference>
<feature type="transmembrane region" description="Helical" evidence="6">
    <location>
        <begin position="343"/>
        <end position="360"/>
    </location>
</feature>
<keyword evidence="4 6" id="KW-1133">Transmembrane helix</keyword>
<dbReference type="InterPro" id="IPR050833">
    <property type="entry name" value="Poly_Biosynth_Transport"/>
</dbReference>
<evidence type="ECO:0000256" key="5">
    <source>
        <dbReference type="ARBA" id="ARBA00023136"/>
    </source>
</evidence>
<dbReference type="HOGENOM" id="CLU_040791_0_0_0"/>
<evidence type="ECO:0000313" key="8">
    <source>
        <dbReference type="Proteomes" id="UP000007039"/>
    </source>
</evidence>
<reference key="1">
    <citation type="submission" date="2010-11" db="EMBL/GenBank/DDBJ databases">
        <title>The complete genome of chromosome of Calditerrivibrio nitroreducens DSM 19672.</title>
        <authorList>
            <consortium name="US DOE Joint Genome Institute (JGI-PGF)"/>
            <person name="Lucas S."/>
            <person name="Copeland A."/>
            <person name="Lapidus A."/>
            <person name="Bruce D."/>
            <person name="Goodwin L."/>
            <person name="Pitluck S."/>
            <person name="Kyrpides N."/>
            <person name="Mavromatis K."/>
            <person name="Ivanova N."/>
            <person name="Mikhailova N."/>
            <person name="Zeytun A."/>
            <person name="Brettin T."/>
            <person name="Detter J.C."/>
            <person name="Tapia R."/>
            <person name="Han C."/>
            <person name="Land M."/>
            <person name="Hauser L."/>
            <person name="Markowitz V."/>
            <person name="Cheng J.-F."/>
            <person name="Hugenholtz P."/>
            <person name="Woyke T."/>
            <person name="Wu D."/>
            <person name="Spring S."/>
            <person name="Schroeder M."/>
            <person name="Brambilla E."/>
            <person name="Klenk H.-P."/>
            <person name="Eisen J.A."/>
        </authorList>
    </citation>
    <scope>NUCLEOTIDE SEQUENCE [LARGE SCALE GENOMIC DNA]</scope>
    <source>
        <strain>DSM 19672</strain>
    </source>
</reference>
<evidence type="ECO:0000256" key="4">
    <source>
        <dbReference type="ARBA" id="ARBA00022989"/>
    </source>
</evidence>
<feature type="transmembrane region" description="Helical" evidence="6">
    <location>
        <begin position="260"/>
        <end position="282"/>
    </location>
</feature>
<keyword evidence="2" id="KW-1003">Cell membrane</keyword>
<dbReference type="PANTHER" id="PTHR30250:SF26">
    <property type="entry name" value="PSMA PROTEIN"/>
    <property type="match status" value="1"/>
</dbReference>
<feature type="transmembrane region" description="Helical" evidence="6">
    <location>
        <begin position="372"/>
        <end position="389"/>
    </location>
</feature>
<protein>
    <submittedName>
        <fullName evidence="7">Polysaccharide biosynthesis protein</fullName>
    </submittedName>
</protein>
<comment type="subcellular location">
    <subcellularLocation>
        <location evidence="1">Cell membrane</location>
        <topology evidence="1">Multi-pass membrane protein</topology>
    </subcellularLocation>
</comment>
<feature type="transmembrane region" description="Helical" evidence="6">
    <location>
        <begin position="86"/>
        <end position="108"/>
    </location>
</feature>
<feature type="transmembrane region" description="Helical" evidence="6">
    <location>
        <begin position="223"/>
        <end position="240"/>
    </location>
</feature>
<feature type="transmembrane region" description="Helical" evidence="6">
    <location>
        <begin position="33"/>
        <end position="52"/>
    </location>
</feature>
<dbReference type="EMBL" id="CP002347">
    <property type="protein sequence ID" value="ADR19065.1"/>
    <property type="molecule type" value="Genomic_DNA"/>
</dbReference>
<dbReference type="Proteomes" id="UP000007039">
    <property type="component" value="Chromosome"/>
</dbReference>
<sequence>MLKRNLIANYLGQGWTALMGLAFIPLYIRYLGIEAYGLIGLFALLQAWLSLLDMGMSPTLSREMARFSAGAHSATSIRDLLRSIEIIALGIAIFLALGIWASSGWLANYWLRTEKLPVEVVSQAFAIMGVVTALRFVEGIYRSAIIGLQRQVLYNVVNSIFATLRGLGAVGILVWVSPTIEAFFIWQGLVSLLTVATLAGLTYRALPAAERGGRFSVPALRRIGKFAGGMMGITFLALLLTQVDKILLSKLLPLSEYGYYTLASTVAGALYLLTVPIAQAWFPRLSELFAANNQAELIAKFHQGAQMVSVFMGSAAFVMIVFAQVLLQLWIHDAELAQRSAHLLRILALGNLLNGLMWIPYQTQLAHGWTQLAFWVNVVSVLIIVPAIWWATPRFGAEGAAWAWVSLNAGYVLIAIHFMFRKILTHEKWRWYWQDLVQPLITAFLVASSSTLTMPAALPKSLKFMWLLLSSGLTLLSSTLAAQAVRRVLMIWIRLELRSTGS</sequence>